<evidence type="ECO:0000256" key="3">
    <source>
        <dbReference type="ARBA" id="ARBA00022692"/>
    </source>
</evidence>
<feature type="transmembrane region" description="Helical" evidence="7">
    <location>
        <begin position="54"/>
        <end position="74"/>
    </location>
</feature>
<evidence type="ECO:0000256" key="5">
    <source>
        <dbReference type="ARBA" id="ARBA00023136"/>
    </source>
</evidence>
<reference evidence="9 10" key="2">
    <citation type="journal article" date="2015" name="Eukaryot. Cell">
        <title>Asexual propagation of a virulent clone complex in a human and feline outbreak of sporotrichosis.</title>
        <authorList>
            <person name="Teixeira Mde M."/>
            <person name="Rodrigues A.M."/>
            <person name="Tsui C.K."/>
            <person name="de Almeida L.G."/>
            <person name="Van Diepeningen A.D."/>
            <person name="van den Ende B.G."/>
            <person name="Fernandes G.F."/>
            <person name="Kano R."/>
            <person name="Hamelin R.C."/>
            <person name="Lopes-Bezerra L.M."/>
            <person name="Vasconcelos A.T."/>
            <person name="de Hoog S."/>
            <person name="de Camargo Z.P."/>
            <person name="Felipe M.S."/>
        </authorList>
    </citation>
    <scope>NUCLEOTIDE SEQUENCE [LARGE SCALE GENOMIC DNA]</scope>
    <source>
        <strain evidence="9 10">1099-18</strain>
    </source>
</reference>
<comment type="caution">
    <text evidence="9">The sequence shown here is derived from an EMBL/GenBank/DDBJ whole genome shotgun (WGS) entry which is preliminary data.</text>
</comment>
<feature type="region of interest" description="Disordered" evidence="6">
    <location>
        <begin position="1"/>
        <end position="42"/>
    </location>
</feature>
<sequence length="597" mass="63993">MAETEQRISSDKTETQRVEETEAAQTRGQGSAETDIDADEGDVRPPGYWTSFRFIGSVLAIVLLANNLFIGYSMPASILSVIGTDLGAGTSISLASLTLTLIKGVCLLLVGSISDVVGRRYFLLGGQLVNFVGAVVAARATNVRTLIGASALVGLGQATQLLYPMLLQEIVPNKYRGVSQGLLSLAIFPTIALGPAFARFMAANPALGWRALYWLDAITVGLSFVLFALCYFPPGFRELQGGRTTRRSILKHIDYGGFLLYAGGLVCLLLALAWGGSTYPWRSATVVALLVVGVVTLVLFALYEIYMPLHTPLLPMELFKIKNFVVAVVVGSCGQMSWYALNLLWPYHIQNLYTTDNSKVGWMSCITGIALATGELTMGFFCRKGGRIRLQMIVCVALYTAFSGIMAVANQHRESLAVGMITTIGFCVGWIELITIVVAALVVPPDQIGTGSAFFASTRATTSTIVTSIYVAIYNNRYPALMKPDITKAVEAAGLPASSLPRLFDAIANGTAAALQAVPGFTPAVNDAVIDGRKSAYATALADVYLTSIAFGMIALLTIFYGRDDIESKFTNFVNKTVAHVGGDKAEDLEREKVAQL</sequence>
<proteinExistence type="predicted"/>
<accession>A0A0F2MJZ6</accession>
<name>A0A0F2MJZ6_SPOSC</name>
<dbReference type="OrthoDB" id="4161376at2759"/>
<evidence type="ECO:0000256" key="4">
    <source>
        <dbReference type="ARBA" id="ARBA00022989"/>
    </source>
</evidence>
<feature type="compositionally biased region" description="Basic and acidic residues" evidence="6">
    <location>
        <begin position="1"/>
        <end position="20"/>
    </location>
</feature>
<feature type="domain" description="Major facilitator superfamily (MFS) profile" evidence="8">
    <location>
        <begin position="53"/>
        <end position="567"/>
    </location>
</feature>
<dbReference type="GeneID" id="27669206"/>
<dbReference type="InterPro" id="IPR020846">
    <property type="entry name" value="MFS_dom"/>
</dbReference>
<keyword evidence="2" id="KW-0813">Transport</keyword>
<evidence type="ECO:0000259" key="8">
    <source>
        <dbReference type="PROSITE" id="PS50850"/>
    </source>
</evidence>
<dbReference type="PROSITE" id="PS50850">
    <property type="entry name" value="MFS"/>
    <property type="match status" value="1"/>
</dbReference>
<dbReference type="EMBL" id="AXCR01000004">
    <property type="protein sequence ID" value="KJR88496.1"/>
    <property type="molecule type" value="Genomic_DNA"/>
</dbReference>
<feature type="transmembrane region" description="Helical" evidence="7">
    <location>
        <begin position="454"/>
        <end position="473"/>
    </location>
</feature>
<feature type="transmembrane region" description="Helical" evidence="7">
    <location>
        <begin position="281"/>
        <end position="303"/>
    </location>
</feature>
<evidence type="ECO:0000313" key="9">
    <source>
        <dbReference type="EMBL" id="KJR88496.1"/>
    </source>
</evidence>
<feature type="transmembrane region" description="Helical" evidence="7">
    <location>
        <begin position="178"/>
        <end position="200"/>
    </location>
</feature>
<protein>
    <submittedName>
        <fullName evidence="9">Siderophore iron transporter</fullName>
    </submittedName>
</protein>
<dbReference type="GO" id="GO:0022857">
    <property type="term" value="F:transmembrane transporter activity"/>
    <property type="evidence" value="ECO:0007669"/>
    <property type="project" value="InterPro"/>
</dbReference>
<feature type="compositionally biased region" description="Polar residues" evidence="6">
    <location>
        <begin position="23"/>
        <end position="32"/>
    </location>
</feature>
<dbReference type="Gene3D" id="1.20.1250.20">
    <property type="entry name" value="MFS general substrate transporter like domains"/>
    <property type="match status" value="2"/>
</dbReference>
<dbReference type="Pfam" id="PF06609">
    <property type="entry name" value="TRI12"/>
    <property type="match status" value="1"/>
</dbReference>
<feature type="transmembrane region" description="Helical" evidence="7">
    <location>
        <begin position="324"/>
        <end position="341"/>
    </location>
</feature>
<dbReference type="KEGG" id="ssck:SPSK_07265"/>
<evidence type="ECO:0000256" key="2">
    <source>
        <dbReference type="ARBA" id="ARBA00022448"/>
    </source>
</evidence>
<dbReference type="GO" id="GO:0005886">
    <property type="term" value="C:plasma membrane"/>
    <property type="evidence" value="ECO:0007669"/>
    <property type="project" value="TreeGrafter"/>
</dbReference>
<dbReference type="Proteomes" id="UP000033710">
    <property type="component" value="Unassembled WGS sequence"/>
</dbReference>
<evidence type="ECO:0000313" key="10">
    <source>
        <dbReference type="Proteomes" id="UP000033710"/>
    </source>
</evidence>
<feature type="transmembrane region" description="Helical" evidence="7">
    <location>
        <begin position="253"/>
        <end position="275"/>
    </location>
</feature>
<evidence type="ECO:0000256" key="7">
    <source>
        <dbReference type="SAM" id="Phobius"/>
    </source>
</evidence>
<dbReference type="VEuPathDB" id="FungiDB:SPSK_07265"/>
<dbReference type="AlphaFoldDB" id="A0A0F2MJZ6"/>
<gene>
    <name evidence="9" type="ORF">SPSK_07265</name>
</gene>
<feature type="transmembrane region" description="Helical" evidence="7">
    <location>
        <begin position="388"/>
        <end position="409"/>
    </location>
</feature>
<reference evidence="9 10" key="1">
    <citation type="journal article" date="2014" name="BMC Genomics">
        <title>Comparative genomics of the major fungal agents of human and animal Sporotrichosis: Sporothrix schenckii and Sporothrix brasiliensis.</title>
        <authorList>
            <person name="Teixeira M.M."/>
            <person name="de Almeida L.G."/>
            <person name="Kubitschek-Barreira P."/>
            <person name="Alves F.L."/>
            <person name="Kioshima E.S."/>
            <person name="Abadio A.K."/>
            <person name="Fernandes L."/>
            <person name="Derengowski L.S."/>
            <person name="Ferreira K.S."/>
            <person name="Souza R.C."/>
            <person name="Ruiz J.C."/>
            <person name="de Andrade N.C."/>
            <person name="Paes H.C."/>
            <person name="Nicola A.M."/>
            <person name="Albuquerque P."/>
            <person name="Gerber A.L."/>
            <person name="Martins V.P."/>
            <person name="Peconick L.D."/>
            <person name="Neto A.V."/>
            <person name="Chaucanez C.B."/>
            <person name="Silva P.A."/>
            <person name="Cunha O.L."/>
            <person name="de Oliveira F.F."/>
            <person name="dos Santos T.C."/>
            <person name="Barros A.L."/>
            <person name="Soares M.A."/>
            <person name="de Oliveira L.M."/>
            <person name="Marini M.M."/>
            <person name="Villalobos-Duno H."/>
            <person name="Cunha M.M."/>
            <person name="de Hoog S."/>
            <person name="da Silveira J.F."/>
            <person name="Henrissat B."/>
            <person name="Nino-Vega G.A."/>
            <person name="Cisalpino P.S."/>
            <person name="Mora-Montes H.M."/>
            <person name="Almeida S.R."/>
            <person name="Stajich J.E."/>
            <person name="Lopes-Bezerra L.M."/>
            <person name="Vasconcelos A.T."/>
            <person name="Felipe M.S."/>
        </authorList>
    </citation>
    <scope>NUCLEOTIDE SEQUENCE [LARGE SCALE GENOMIC DNA]</scope>
    <source>
        <strain evidence="9 10">1099-18</strain>
    </source>
</reference>
<feature type="transmembrane region" description="Helical" evidence="7">
    <location>
        <begin position="86"/>
        <end position="109"/>
    </location>
</feature>
<feature type="transmembrane region" description="Helical" evidence="7">
    <location>
        <begin position="415"/>
        <end position="442"/>
    </location>
</feature>
<dbReference type="PANTHER" id="PTHR23501">
    <property type="entry name" value="MAJOR FACILITATOR SUPERFAMILY"/>
    <property type="match status" value="1"/>
</dbReference>
<dbReference type="CDD" id="cd06179">
    <property type="entry name" value="MFS_TRI12_like"/>
    <property type="match status" value="1"/>
</dbReference>
<keyword evidence="4 7" id="KW-1133">Transmembrane helix</keyword>
<feature type="transmembrane region" description="Helical" evidence="7">
    <location>
        <begin position="212"/>
        <end position="232"/>
    </location>
</feature>
<keyword evidence="5 7" id="KW-0472">Membrane</keyword>
<feature type="transmembrane region" description="Helical" evidence="7">
    <location>
        <begin position="361"/>
        <end position="381"/>
    </location>
</feature>
<dbReference type="InterPro" id="IPR036259">
    <property type="entry name" value="MFS_trans_sf"/>
</dbReference>
<dbReference type="RefSeq" id="XP_016591172.1">
    <property type="nucleotide sequence ID" value="XM_016733929.1"/>
</dbReference>
<dbReference type="PANTHER" id="PTHR23501:SF109">
    <property type="entry name" value="MAJOR FACILITATOR SUPERFAMILY (MFS) PROFILE DOMAIN-CONTAINING PROTEIN-RELATED"/>
    <property type="match status" value="1"/>
</dbReference>
<comment type="subcellular location">
    <subcellularLocation>
        <location evidence="1">Membrane</location>
        <topology evidence="1">Multi-pass membrane protein</topology>
    </subcellularLocation>
</comment>
<feature type="transmembrane region" description="Helical" evidence="7">
    <location>
        <begin position="544"/>
        <end position="562"/>
    </location>
</feature>
<organism evidence="9 10">
    <name type="scientific">Sporothrix schenckii 1099-18</name>
    <dbReference type="NCBI Taxonomy" id="1397361"/>
    <lineage>
        <taxon>Eukaryota</taxon>
        <taxon>Fungi</taxon>
        <taxon>Dikarya</taxon>
        <taxon>Ascomycota</taxon>
        <taxon>Pezizomycotina</taxon>
        <taxon>Sordariomycetes</taxon>
        <taxon>Sordariomycetidae</taxon>
        <taxon>Ophiostomatales</taxon>
        <taxon>Ophiostomataceae</taxon>
        <taxon>Sporothrix</taxon>
    </lineage>
</organism>
<dbReference type="InterPro" id="IPR053791">
    <property type="entry name" value="MFS_Tri12-like"/>
</dbReference>
<dbReference type="InterPro" id="IPR010573">
    <property type="entry name" value="MFS_Str1/Tri12-like"/>
</dbReference>
<keyword evidence="3 7" id="KW-0812">Transmembrane</keyword>
<evidence type="ECO:0000256" key="1">
    <source>
        <dbReference type="ARBA" id="ARBA00004141"/>
    </source>
</evidence>
<evidence type="ECO:0000256" key="6">
    <source>
        <dbReference type="SAM" id="MobiDB-lite"/>
    </source>
</evidence>
<dbReference type="SUPFAM" id="SSF103473">
    <property type="entry name" value="MFS general substrate transporter"/>
    <property type="match status" value="2"/>
</dbReference>